<dbReference type="InterPro" id="IPR005811">
    <property type="entry name" value="SUCC_ACL_C"/>
</dbReference>
<dbReference type="EMBL" id="JAAXKZ010000055">
    <property type="protein sequence ID" value="NMH93025.1"/>
    <property type="molecule type" value="Genomic_DNA"/>
</dbReference>
<evidence type="ECO:0000313" key="2">
    <source>
        <dbReference type="EMBL" id="NMH93025.1"/>
    </source>
</evidence>
<accession>A0A848DKD6</accession>
<dbReference type="PANTHER" id="PTHR11117:SF24">
    <property type="entry name" value="PROTEIN FDRA"/>
    <property type="match status" value="1"/>
</dbReference>
<organism evidence="2 3">
    <name type="scientific">Pseudonocardia bannensis</name>
    <dbReference type="NCBI Taxonomy" id="630973"/>
    <lineage>
        <taxon>Bacteria</taxon>
        <taxon>Bacillati</taxon>
        <taxon>Actinomycetota</taxon>
        <taxon>Actinomycetes</taxon>
        <taxon>Pseudonocardiales</taxon>
        <taxon>Pseudonocardiaceae</taxon>
        <taxon>Pseudonocardia</taxon>
    </lineage>
</organism>
<gene>
    <name evidence="2" type="ORF">HF519_15880</name>
</gene>
<dbReference type="Proteomes" id="UP000586918">
    <property type="component" value="Unassembled WGS sequence"/>
</dbReference>
<protein>
    <submittedName>
        <fullName evidence="2">FdrA family protein</fullName>
    </submittedName>
</protein>
<dbReference type="PANTHER" id="PTHR11117">
    <property type="entry name" value="SUCCINYL-COA LIGASE SUBUNIT ALPHA"/>
    <property type="match status" value="1"/>
</dbReference>
<feature type="domain" description="ATP-citrate synthase/succinyl-CoA ligase C-terminal" evidence="1">
    <location>
        <begin position="310"/>
        <end position="469"/>
    </location>
</feature>
<dbReference type="AlphaFoldDB" id="A0A848DKD6"/>
<dbReference type="GO" id="GO:0004776">
    <property type="term" value="F:succinate-CoA ligase (GDP-forming) activity"/>
    <property type="evidence" value="ECO:0007669"/>
    <property type="project" value="TreeGrafter"/>
</dbReference>
<dbReference type="Pfam" id="PF00549">
    <property type="entry name" value="Ligase_CoA"/>
    <property type="match status" value="1"/>
</dbReference>
<dbReference type="GO" id="GO:0006099">
    <property type="term" value="P:tricarboxylic acid cycle"/>
    <property type="evidence" value="ECO:0007669"/>
    <property type="project" value="TreeGrafter"/>
</dbReference>
<dbReference type="Gene3D" id="3.40.50.261">
    <property type="entry name" value="Succinyl-CoA synthetase domains"/>
    <property type="match status" value="2"/>
</dbReference>
<dbReference type="GO" id="GO:0005829">
    <property type="term" value="C:cytosol"/>
    <property type="evidence" value="ECO:0007669"/>
    <property type="project" value="TreeGrafter"/>
</dbReference>
<reference evidence="2 3" key="1">
    <citation type="submission" date="2020-04" db="EMBL/GenBank/DDBJ databases">
        <authorList>
            <person name="Klaysubun C."/>
            <person name="Duangmal K."/>
            <person name="Lipun K."/>
        </authorList>
    </citation>
    <scope>NUCLEOTIDE SEQUENCE [LARGE SCALE GENOMIC DNA]</scope>
    <source>
        <strain evidence="2 3">DSM 45300</strain>
    </source>
</reference>
<evidence type="ECO:0000259" key="1">
    <source>
        <dbReference type="Pfam" id="PF00549"/>
    </source>
</evidence>
<dbReference type="GO" id="GO:0004775">
    <property type="term" value="F:succinate-CoA ligase (ADP-forming) activity"/>
    <property type="evidence" value="ECO:0007669"/>
    <property type="project" value="TreeGrafter"/>
</dbReference>
<sequence length="479" mass="48678">MRVSRRVGRLEGVGAALVAMASELNLELLAGMGFAPPRHAGINDLLVAIRAQDEDALQAALATTAEALTARPAASASAGDVPAPRTVGAASRSVGGGALVLLSLPGQYVFAEAVDAVESGRDVMVFSDNMPLAQEVRLKEIAAEHGRLVMGPDCGTAVVRGTGLGFANAVDPGPVGIVAASGTGAQQVLTLLDAAGVGVSALLGVGGRDLSTAVAGRSTVTALDALDADPDTELIMVVSKPPAAEIAAAVRAHAATLRTPVQFALLGRGRPDLTAAVEAALNALGRAVPRWPSWGTGDTPAARPGALRGLYTGGTLCDEAMVIASEALGAIRSNIPLEPEWALPDSLRAPGHLMIDFGDDALTVGRPHPMIDPSQRLARIADEAVDPECGVLLLDVVLGHAAHDDPAAELAPAVRAGRETARARGAELPVVISLVGSERDPQGTSRQAETLRDAGAEVFASNAQAVRHAVSLLTPGGTR</sequence>
<keyword evidence="3" id="KW-1185">Reference proteome</keyword>
<dbReference type="SUPFAM" id="SSF52210">
    <property type="entry name" value="Succinyl-CoA synthetase domains"/>
    <property type="match status" value="2"/>
</dbReference>
<evidence type="ECO:0000313" key="3">
    <source>
        <dbReference type="Proteomes" id="UP000586918"/>
    </source>
</evidence>
<proteinExistence type="predicted"/>
<dbReference type="Gene3D" id="3.40.50.720">
    <property type="entry name" value="NAD(P)-binding Rossmann-like Domain"/>
    <property type="match status" value="1"/>
</dbReference>
<name>A0A848DKD6_9PSEU</name>
<comment type="caution">
    <text evidence="2">The sequence shown here is derived from an EMBL/GenBank/DDBJ whole genome shotgun (WGS) entry which is preliminary data.</text>
</comment>
<dbReference type="GO" id="GO:0009361">
    <property type="term" value="C:succinate-CoA ligase complex (ADP-forming)"/>
    <property type="evidence" value="ECO:0007669"/>
    <property type="project" value="TreeGrafter"/>
</dbReference>
<dbReference type="InterPro" id="IPR016102">
    <property type="entry name" value="Succinyl-CoA_synth-like"/>
</dbReference>